<proteinExistence type="predicted"/>
<protein>
    <submittedName>
        <fullName evidence="2">Uncharacterized protein</fullName>
    </submittedName>
</protein>
<dbReference type="Proteomes" id="UP000030747">
    <property type="component" value="Unassembled WGS sequence"/>
</dbReference>
<dbReference type="EMBL" id="HG674134">
    <property type="protein sequence ID" value="CDJ38957.1"/>
    <property type="molecule type" value="Genomic_DNA"/>
</dbReference>
<dbReference type="AlphaFoldDB" id="U6KLK3"/>
<evidence type="ECO:0000256" key="1">
    <source>
        <dbReference type="SAM" id="MobiDB-lite"/>
    </source>
</evidence>
<organism evidence="2 3">
    <name type="scientific">Eimeria tenella</name>
    <name type="common">Coccidian parasite</name>
    <dbReference type="NCBI Taxonomy" id="5802"/>
    <lineage>
        <taxon>Eukaryota</taxon>
        <taxon>Sar</taxon>
        <taxon>Alveolata</taxon>
        <taxon>Apicomplexa</taxon>
        <taxon>Conoidasida</taxon>
        <taxon>Coccidia</taxon>
        <taxon>Eucoccidiorida</taxon>
        <taxon>Eimeriorina</taxon>
        <taxon>Eimeriidae</taxon>
        <taxon>Eimeria</taxon>
    </lineage>
</organism>
<gene>
    <name evidence="2" type="ORF">ETH_00029080</name>
</gene>
<evidence type="ECO:0000313" key="2">
    <source>
        <dbReference type="EMBL" id="CDJ38957.1"/>
    </source>
</evidence>
<dbReference type="RefSeq" id="XP_013229712.1">
    <property type="nucleotide sequence ID" value="XM_013374258.1"/>
</dbReference>
<sequence>MSQEGPEAPGQMPEAPPKFPAEAQKRLMYTRAKAGEALKGVKSQLSPEAVLLPNGALGPLSGLSKGLCALPAGALQGAAPGLPRIGVCYPSDALSPSALTTPRISLTPSHVAATATPALAAPPTAAEVSKAAAAAAVAASLSCSNIFPSVFPAAEGSDNVLLPQQQQQQQQEDSSIGGLAISAAAVATRALNCNGSPKEAFIGVPTQPLPVATKLVGALQAPTDSLEVLEPLQSWGFSTVGCGVAAKISRLCQEEQQLQQKEQRQGQGQDQQQPQRQQQDLQVLSGLWYMRGPSELQNMAKDTLSTTPAVDRGSTVAAAVVSAFPVSLPPATVHMEGCTMNSKAKNVIN</sequence>
<accession>U6KLK3</accession>
<reference evidence="2" key="2">
    <citation type="submission" date="2013-10" db="EMBL/GenBank/DDBJ databases">
        <authorList>
            <person name="Aslett M."/>
        </authorList>
    </citation>
    <scope>NUCLEOTIDE SEQUENCE [LARGE SCALE GENOMIC DNA]</scope>
    <source>
        <strain evidence="2">Houghton</strain>
    </source>
</reference>
<reference evidence="2" key="1">
    <citation type="submission" date="2013-10" db="EMBL/GenBank/DDBJ databases">
        <title>Genomic analysis of the causative agents of coccidiosis in chickens.</title>
        <authorList>
            <person name="Reid A.J."/>
            <person name="Blake D."/>
            <person name="Billington K."/>
            <person name="Browne H."/>
            <person name="Dunn M."/>
            <person name="Hung S."/>
            <person name="Kawahara F."/>
            <person name="Miranda-Saavedra D."/>
            <person name="Mourier T."/>
            <person name="Nagra H."/>
            <person name="Otto T.D."/>
            <person name="Rawlings N."/>
            <person name="Sanchez A."/>
            <person name="Sanders M."/>
            <person name="Subramaniam C."/>
            <person name="Tay Y."/>
            <person name="Dear P."/>
            <person name="Doerig C."/>
            <person name="Gruber A."/>
            <person name="Parkinson J."/>
            <person name="Shirley M."/>
            <person name="Wan K.L."/>
            <person name="Berriman M."/>
            <person name="Tomley F."/>
            <person name="Pain A."/>
        </authorList>
    </citation>
    <scope>NUCLEOTIDE SEQUENCE [LARGE SCALE GENOMIC DNA]</scope>
    <source>
        <strain evidence="2">Houghton</strain>
    </source>
</reference>
<evidence type="ECO:0000313" key="3">
    <source>
        <dbReference type="Proteomes" id="UP000030747"/>
    </source>
</evidence>
<dbReference type="GeneID" id="25254909"/>
<dbReference type="OrthoDB" id="10409447at2759"/>
<dbReference type="VEuPathDB" id="ToxoDB:ETH_00029080"/>
<feature type="region of interest" description="Disordered" evidence="1">
    <location>
        <begin position="1"/>
        <end position="25"/>
    </location>
</feature>
<keyword evidence="3" id="KW-1185">Reference proteome</keyword>
<dbReference type="VEuPathDB" id="ToxoDB:ETH2_1321600"/>
<name>U6KLK3_EIMTE</name>